<evidence type="ECO:0000313" key="3">
    <source>
        <dbReference type="Proteomes" id="UP001174934"/>
    </source>
</evidence>
<accession>A0AA40CFS5</accession>
<keyword evidence="1" id="KW-0732">Signal</keyword>
<dbReference type="Proteomes" id="UP001174934">
    <property type="component" value="Unassembled WGS sequence"/>
</dbReference>
<protein>
    <recommendedName>
        <fullName evidence="4">Apple domain-containing protein</fullName>
    </recommendedName>
</protein>
<sequence>MLFTLVRLVVAATAASATASPQLHTKIRAADSPACVNGVAASSGATFPIEDYTQIVPTAQSDSYTINQTWYNSHYISDHYIGGKRGDDGYSAFKCQYNCNALGSSCASFFVYWFNLGTQEEQAKCVLFNATIDQSNYVAAGAGTAVAGGFDRLCTKK</sequence>
<dbReference type="EMBL" id="JAULSR010000001">
    <property type="protein sequence ID" value="KAK0635734.1"/>
    <property type="molecule type" value="Genomic_DNA"/>
</dbReference>
<keyword evidence="3" id="KW-1185">Reference proteome</keyword>
<reference evidence="2" key="1">
    <citation type="submission" date="2023-06" db="EMBL/GenBank/DDBJ databases">
        <title>Genome-scale phylogeny and comparative genomics of the fungal order Sordariales.</title>
        <authorList>
            <consortium name="Lawrence Berkeley National Laboratory"/>
            <person name="Hensen N."/>
            <person name="Bonometti L."/>
            <person name="Westerberg I."/>
            <person name="Brannstrom I.O."/>
            <person name="Guillou S."/>
            <person name="Cros-Aarteil S."/>
            <person name="Calhoun S."/>
            <person name="Haridas S."/>
            <person name="Kuo A."/>
            <person name="Mondo S."/>
            <person name="Pangilinan J."/>
            <person name="Riley R."/>
            <person name="LaButti K."/>
            <person name="Andreopoulos B."/>
            <person name="Lipzen A."/>
            <person name="Chen C."/>
            <person name="Yanf M."/>
            <person name="Daum C."/>
            <person name="Ng V."/>
            <person name="Clum A."/>
            <person name="Steindorff A."/>
            <person name="Ohm R."/>
            <person name="Martin F."/>
            <person name="Silar P."/>
            <person name="Natvig D."/>
            <person name="Lalanne C."/>
            <person name="Gautier V."/>
            <person name="Ament-velasquez S.L."/>
            <person name="Kruys A."/>
            <person name="Hutchinson M.I."/>
            <person name="Powell A.J."/>
            <person name="Barry K."/>
            <person name="Miller A.N."/>
            <person name="Grigoriev I.V."/>
            <person name="Debuchy R."/>
            <person name="Gladieux P."/>
            <person name="Thoren M.H."/>
            <person name="Johannesson H."/>
        </authorList>
    </citation>
    <scope>NUCLEOTIDE SEQUENCE</scope>
    <source>
        <strain evidence="2">SMH3391-2</strain>
    </source>
</reference>
<name>A0AA40CFS5_9PEZI</name>
<feature type="signal peptide" evidence="1">
    <location>
        <begin position="1"/>
        <end position="19"/>
    </location>
</feature>
<gene>
    <name evidence="2" type="ORF">B0T17DRAFT_612555</name>
</gene>
<evidence type="ECO:0008006" key="4">
    <source>
        <dbReference type="Google" id="ProtNLM"/>
    </source>
</evidence>
<comment type="caution">
    <text evidence="2">The sequence shown here is derived from an EMBL/GenBank/DDBJ whole genome shotgun (WGS) entry which is preliminary data.</text>
</comment>
<evidence type="ECO:0000313" key="2">
    <source>
        <dbReference type="EMBL" id="KAK0635734.1"/>
    </source>
</evidence>
<organism evidence="2 3">
    <name type="scientific">Bombardia bombarda</name>
    <dbReference type="NCBI Taxonomy" id="252184"/>
    <lineage>
        <taxon>Eukaryota</taxon>
        <taxon>Fungi</taxon>
        <taxon>Dikarya</taxon>
        <taxon>Ascomycota</taxon>
        <taxon>Pezizomycotina</taxon>
        <taxon>Sordariomycetes</taxon>
        <taxon>Sordariomycetidae</taxon>
        <taxon>Sordariales</taxon>
        <taxon>Lasiosphaeriaceae</taxon>
        <taxon>Bombardia</taxon>
    </lineage>
</organism>
<feature type="chain" id="PRO_5041266756" description="Apple domain-containing protein" evidence="1">
    <location>
        <begin position="20"/>
        <end position="157"/>
    </location>
</feature>
<proteinExistence type="predicted"/>
<evidence type="ECO:0000256" key="1">
    <source>
        <dbReference type="SAM" id="SignalP"/>
    </source>
</evidence>
<dbReference type="AlphaFoldDB" id="A0AA40CFS5"/>